<accession>A0A811S783</accession>
<dbReference type="Pfam" id="PF00249">
    <property type="entry name" value="Myb_DNA-binding"/>
    <property type="match status" value="1"/>
</dbReference>
<dbReference type="PANTHER" id="PTHR43874">
    <property type="entry name" value="TWO-COMPONENT RESPONSE REGULATOR"/>
    <property type="match status" value="1"/>
</dbReference>
<proteinExistence type="predicted"/>
<feature type="region of interest" description="Disordered" evidence="10">
    <location>
        <begin position="135"/>
        <end position="181"/>
    </location>
</feature>
<dbReference type="InterPro" id="IPR001789">
    <property type="entry name" value="Sig_transdc_resp-reg_receiver"/>
</dbReference>
<dbReference type="GO" id="GO:0003677">
    <property type="term" value="F:DNA binding"/>
    <property type="evidence" value="ECO:0007669"/>
    <property type="project" value="UniProtKB-KW"/>
</dbReference>
<feature type="compositionally biased region" description="Basic and acidic residues" evidence="10">
    <location>
        <begin position="252"/>
        <end position="263"/>
    </location>
</feature>
<dbReference type="GO" id="GO:0005634">
    <property type="term" value="C:nucleus"/>
    <property type="evidence" value="ECO:0007669"/>
    <property type="project" value="UniProtKB-SubCell"/>
</dbReference>
<evidence type="ECO:0000259" key="11">
    <source>
        <dbReference type="PROSITE" id="PS50110"/>
    </source>
</evidence>
<evidence type="ECO:0000256" key="4">
    <source>
        <dbReference type="ARBA" id="ARBA00023015"/>
    </source>
</evidence>
<evidence type="ECO:0000256" key="2">
    <source>
        <dbReference type="ARBA" id="ARBA00022553"/>
    </source>
</evidence>
<dbReference type="InterPro" id="IPR006447">
    <property type="entry name" value="Myb_dom_plants"/>
</dbReference>
<evidence type="ECO:0000313" key="13">
    <source>
        <dbReference type="EMBL" id="CAD6338379.1"/>
    </source>
</evidence>
<dbReference type="GO" id="GO:0000160">
    <property type="term" value="P:phosphorelay signal transduction system"/>
    <property type="evidence" value="ECO:0007669"/>
    <property type="project" value="UniProtKB-KW"/>
</dbReference>
<dbReference type="GO" id="GO:0009736">
    <property type="term" value="P:cytokinin-activated signaling pathway"/>
    <property type="evidence" value="ECO:0007669"/>
    <property type="project" value="InterPro"/>
</dbReference>
<keyword evidence="8" id="KW-0539">Nucleus</keyword>
<comment type="subcellular location">
    <subcellularLocation>
        <location evidence="1">Nucleus</location>
    </subcellularLocation>
</comment>
<evidence type="ECO:0000313" key="14">
    <source>
        <dbReference type="Proteomes" id="UP000604825"/>
    </source>
</evidence>
<comment type="caution">
    <text evidence="13">The sequence shown here is derived from an EMBL/GenBank/DDBJ whole genome shotgun (WGS) entry which is preliminary data.</text>
</comment>
<dbReference type="Gene3D" id="3.40.50.2300">
    <property type="match status" value="1"/>
</dbReference>
<dbReference type="PANTHER" id="PTHR43874:SF86">
    <property type="entry name" value="TWO-COMPONENT RESPONSE REGULATOR ORR26"/>
    <property type="match status" value="1"/>
</dbReference>
<dbReference type="InterPro" id="IPR011006">
    <property type="entry name" value="CheY-like_superfamily"/>
</dbReference>
<dbReference type="AlphaFoldDB" id="A0A811S783"/>
<keyword evidence="2 9" id="KW-0597">Phosphoprotein</keyword>
<organism evidence="13 14">
    <name type="scientific">Miscanthus lutarioriparius</name>
    <dbReference type="NCBI Taxonomy" id="422564"/>
    <lineage>
        <taxon>Eukaryota</taxon>
        <taxon>Viridiplantae</taxon>
        <taxon>Streptophyta</taxon>
        <taxon>Embryophyta</taxon>
        <taxon>Tracheophyta</taxon>
        <taxon>Spermatophyta</taxon>
        <taxon>Magnoliopsida</taxon>
        <taxon>Liliopsida</taxon>
        <taxon>Poales</taxon>
        <taxon>Poaceae</taxon>
        <taxon>PACMAD clade</taxon>
        <taxon>Panicoideae</taxon>
        <taxon>Andropogonodae</taxon>
        <taxon>Andropogoneae</taxon>
        <taxon>Saccharinae</taxon>
        <taxon>Miscanthus</taxon>
    </lineage>
</organism>
<gene>
    <name evidence="13" type="ORF">NCGR_LOCUS62477</name>
</gene>
<keyword evidence="3" id="KW-0902">Two-component regulatory system</keyword>
<dbReference type="PROSITE" id="PS51294">
    <property type="entry name" value="HTH_MYB"/>
    <property type="match status" value="1"/>
</dbReference>
<keyword evidence="14" id="KW-1185">Reference proteome</keyword>
<protein>
    <submittedName>
        <fullName evidence="13">Uncharacterized protein</fullName>
    </submittedName>
</protein>
<name>A0A811S783_9POAL</name>
<feature type="compositionally biased region" description="Polar residues" evidence="10">
    <location>
        <begin position="142"/>
        <end position="156"/>
    </location>
</feature>
<feature type="modified residue" description="4-aspartylphosphate" evidence="9">
    <location>
        <position position="60"/>
    </location>
</feature>
<reference evidence="13" key="1">
    <citation type="submission" date="2020-10" db="EMBL/GenBank/DDBJ databases">
        <authorList>
            <person name="Han B."/>
            <person name="Lu T."/>
            <person name="Zhao Q."/>
            <person name="Huang X."/>
            <person name="Zhao Y."/>
        </authorList>
    </citation>
    <scope>NUCLEOTIDE SEQUENCE</scope>
</reference>
<evidence type="ECO:0000256" key="7">
    <source>
        <dbReference type="ARBA" id="ARBA00023163"/>
    </source>
</evidence>
<dbReference type="Gene3D" id="1.10.10.60">
    <property type="entry name" value="Homeodomain-like"/>
    <property type="match status" value="1"/>
</dbReference>
<evidence type="ECO:0000259" key="12">
    <source>
        <dbReference type="PROSITE" id="PS51294"/>
    </source>
</evidence>
<dbReference type="SUPFAM" id="SSF46689">
    <property type="entry name" value="Homeodomain-like"/>
    <property type="match status" value="1"/>
</dbReference>
<keyword evidence="6" id="KW-0010">Activator</keyword>
<evidence type="ECO:0000256" key="5">
    <source>
        <dbReference type="ARBA" id="ARBA00023125"/>
    </source>
</evidence>
<dbReference type="InterPro" id="IPR001005">
    <property type="entry name" value="SANT/Myb"/>
</dbReference>
<evidence type="ECO:0000256" key="9">
    <source>
        <dbReference type="PROSITE-ProRule" id="PRU00169"/>
    </source>
</evidence>
<dbReference type="SUPFAM" id="SSF52172">
    <property type="entry name" value="CheY-like"/>
    <property type="match status" value="1"/>
</dbReference>
<dbReference type="InterPro" id="IPR009057">
    <property type="entry name" value="Homeodomain-like_sf"/>
</dbReference>
<dbReference type="Proteomes" id="UP000604825">
    <property type="component" value="Unassembled WGS sequence"/>
</dbReference>
<dbReference type="PROSITE" id="PS50110">
    <property type="entry name" value="RESPONSE_REGULATORY"/>
    <property type="match status" value="1"/>
</dbReference>
<dbReference type="FunFam" id="1.10.10.60:FF:000007">
    <property type="entry name" value="Two-component response regulator"/>
    <property type="match status" value="1"/>
</dbReference>
<feature type="domain" description="Response regulatory" evidence="11">
    <location>
        <begin position="6"/>
        <end position="130"/>
    </location>
</feature>
<feature type="region of interest" description="Disordered" evidence="10">
    <location>
        <begin position="237"/>
        <end position="269"/>
    </location>
</feature>
<dbReference type="InterPro" id="IPR045279">
    <property type="entry name" value="ARR-like"/>
</dbReference>
<evidence type="ECO:0000256" key="10">
    <source>
        <dbReference type="SAM" id="MobiDB-lite"/>
    </source>
</evidence>
<dbReference type="EMBL" id="CAJGYO010000019">
    <property type="protein sequence ID" value="CAD6338379.1"/>
    <property type="molecule type" value="Genomic_DNA"/>
</dbReference>
<keyword evidence="5" id="KW-0238">DNA-binding</keyword>
<sequence length="637" mass="70385">MMERLSALVLDSDPASLSTISETLAKFNFKVFPFQTAEAALDFSEGGAAKEAELDLVLVDVNLNNMAPGTSANSDLLHYYILNELEVPLTAMCSCDDEEALSKCMNLGACFHVLKPLDRRSFSILWHQALEHKSKKAAPQGPTLNSTRNGMVSSSTEKPKEVLIPERNDLSDPESNGYEEPKKRNRITWTIELHEKFLEAVKALGGNEYATPEGILHLMNIKGLTAKHIGSHLQKHRLRHRNAKQGGQRQENASRKPMGHDEGTSESITPIVETDVEVYPLRLWTEVKKRSADTVALNTEDTQSVCMWDKYENNLHRVFSEKKKRWQFMCEHRWPVKNNIVITDAGDSNEAPETAGYGAFTEISGSSNMLTSNQVGENNRTEFARDNDHRENINLLKVYGASIENAGSSSLLTSDQVGQNNLTEAARNNDAMGNNNFLEGNVDPEYNASMDFSVAWAHLDSNDLDLTGPSDGWEEADSFRMSQLESLGLEDLRDNACNDALRSVGLINIDEPVTQGSQEQQSLGMEDLQQVDDIPWDDALISVGLINLLDEPMTEEAAVGGSQDQQSLAPEVLQAGNNAWDDDLRSAGMVNLLDEPISQEAAIGDALMDDPVSPIAQDDVLWAWSPAMPAVDYGMLF</sequence>
<dbReference type="OrthoDB" id="660239at2759"/>
<dbReference type="NCBIfam" id="TIGR01557">
    <property type="entry name" value="myb_SHAQKYF"/>
    <property type="match status" value="1"/>
</dbReference>
<evidence type="ECO:0000256" key="6">
    <source>
        <dbReference type="ARBA" id="ARBA00023159"/>
    </source>
</evidence>
<evidence type="ECO:0000256" key="8">
    <source>
        <dbReference type="ARBA" id="ARBA00023242"/>
    </source>
</evidence>
<feature type="compositionally biased region" description="Basic and acidic residues" evidence="10">
    <location>
        <begin position="157"/>
        <end position="170"/>
    </location>
</feature>
<dbReference type="InterPro" id="IPR017930">
    <property type="entry name" value="Myb_dom"/>
</dbReference>
<evidence type="ECO:0000256" key="1">
    <source>
        <dbReference type="ARBA" id="ARBA00004123"/>
    </source>
</evidence>
<keyword evidence="4" id="KW-0805">Transcription regulation</keyword>
<evidence type="ECO:0000256" key="3">
    <source>
        <dbReference type="ARBA" id="ARBA00023012"/>
    </source>
</evidence>
<feature type="domain" description="HTH myb-type" evidence="12">
    <location>
        <begin position="182"/>
        <end position="241"/>
    </location>
</feature>
<keyword evidence="7" id="KW-0804">Transcription</keyword>